<name>A0A7N0TWD6_KALFE</name>
<organism evidence="10 11">
    <name type="scientific">Kalanchoe fedtschenkoi</name>
    <name type="common">Lavender scallops</name>
    <name type="synonym">South American air plant</name>
    <dbReference type="NCBI Taxonomy" id="63787"/>
    <lineage>
        <taxon>Eukaryota</taxon>
        <taxon>Viridiplantae</taxon>
        <taxon>Streptophyta</taxon>
        <taxon>Embryophyta</taxon>
        <taxon>Tracheophyta</taxon>
        <taxon>Spermatophyta</taxon>
        <taxon>Magnoliopsida</taxon>
        <taxon>eudicotyledons</taxon>
        <taxon>Gunneridae</taxon>
        <taxon>Pentapetalae</taxon>
        <taxon>Saxifragales</taxon>
        <taxon>Crassulaceae</taxon>
        <taxon>Kalanchoe</taxon>
    </lineage>
</organism>
<dbReference type="Gene3D" id="2.30.30.60">
    <property type="match status" value="1"/>
</dbReference>
<dbReference type="Pfam" id="PF00924">
    <property type="entry name" value="MS_channel_2nd"/>
    <property type="match status" value="1"/>
</dbReference>
<evidence type="ECO:0000256" key="5">
    <source>
        <dbReference type="ARBA" id="ARBA00023065"/>
    </source>
</evidence>
<evidence type="ECO:0000256" key="1">
    <source>
        <dbReference type="ARBA" id="ARBA00004141"/>
    </source>
</evidence>
<dbReference type="Gene3D" id="1.10.287.1260">
    <property type="match status" value="1"/>
</dbReference>
<feature type="domain" description="Mechanosensitive ion channel MscS" evidence="9">
    <location>
        <begin position="367"/>
        <end position="434"/>
    </location>
</feature>
<dbReference type="GO" id="GO:0016020">
    <property type="term" value="C:membrane"/>
    <property type="evidence" value="ECO:0007669"/>
    <property type="project" value="UniProtKB-SubCell"/>
</dbReference>
<dbReference type="InterPro" id="IPR023408">
    <property type="entry name" value="MscS_beta-dom_sf"/>
</dbReference>
<dbReference type="SUPFAM" id="SSF82861">
    <property type="entry name" value="Mechanosensitive channel protein MscS (YggB), transmembrane region"/>
    <property type="match status" value="1"/>
</dbReference>
<protein>
    <recommendedName>
        <fullName evidence="9">Mechanosensitive ion channel MscS domain-containing protein</fullName>
    </recommendedName>
</protein>
<feature type="compositionally biased region" description="Polar residues" evidence="8">
    <location>
        <begin position="125"/>
        <end position="139"/>
    </location>
</feature>
<dbReference type="Gramene" id="Kaladp0048s0008.1.v1.1">
    <property type="protein sequence ID" value="Kaladp0048s0008.1.v1.1"/>
    <property type="gene ID" value="Kaladp0048s0008.v1.1"/>
</dbReference>
<comment type="similarity">
    <text evidence="2">Belongs to the MscS (TC 1.A.23) family.</text>
</comment>
<dbReference type="EnsemblPlants" id="Kaladp0048s0008.5.v1.1">
    <property type="protein sequence ID" value="Kaladp0048s0008.5.v1.1"/>
    <property type="gene ID" value="Kaladp0048s0008.v1.1"/>
</dbReference>
<dbReference type="Gramene" id="Kaladp0048s0008.3.v1.1">
    <property type="protein sequence ID" value="Kaladp0048s0008.3.v1.1"/>
    <property type="gene ID" value="Kaladp0048s0008.v1.1"/>
</dbReference>
<keyword evidence="6" id="KW-0472">Membrane</keyword>
<dbReference type="Gramene" id="Kaladp0048s0008.5.v1.1">
    <property type="protein sequence ID" value="Kaladp0048s0008.5.v1.1"/>
    <property type="gene ID" value="Kaladp0048s0008.v1.1"/>
</dbReference>
<keyword evidence="5" id="KW-0813">Transport</keyword>
<dbReference type="AlphaFoldDB" id="A0A7N0TWD6"/>
<evidence type="ECO:0000259" key="9">
    <source>
        <dbReference type="Pfam" id="PF00924"/>
    </source>
</evidence>
<evidence type="ECO:0000256" key="2">
    <source>
        <dbReference type="ARBA" id="ARBA00008017"/>
    </source>
</evidence>
<dbReference type="PANTHER" id="PTHR30566">
    <property type="entry name" value="YNAI-RELATED MECHANOSENSITIVE ION CHANNEL"/>
    <property type="match status" value="1"/>
</dbReference>
<sequence length="534" mass="57886">MAAFRISVLKSLSNVRTSASGAHTFHSLATSTTFWSGRKPLPRMYLSLSMDIRGVASLAVGPYQSMRTESHQKFHYQKTDTIKRIPLAGVLSFPADLTMCSMRSVAFRRSYSSESGPVGSGSRGPDSTSISATGETNASDLGSDLIEKAKSAWQSTADVLTSTGEKAKEASNELTPYVQQLFESYPYLKDVVVPTGCTLVGTILAWAVLPSILRKFHSYAMHSKSAAAKLYGSNEPEQIPYEKSFWSALEDPMRYLVTFISLSQIGLMVAPNVIGTEYITQAWRGAAIVSVVWFLHRWKTSVFTRALASQNLTLLARNQIQTLDKVSSVGLVVLGVMAVGEACGVSVKSILTVGGVGGVATAFASRDVLGNFLSGLSMQLTQPFSIGDTIKAGSVEGQVMDMGLTNTLLLSAEKFPITVPNSMFSSQVIVNKSRAQWRAMVTKIPMQVDNLNKIPEIANAIKSMLKSNPDVSLVNEAPYCYLSYIESTYAELTIGCNLKYMGKEKFFSTQDDIILKSVNIINEHGGSLSAPSRT</sequence>
<dbReference type="PANTHER" id="PTHR30566:SF5">
    <property type="entry name" value="MECHANOSENSITIVE ION CHANNEL PROTEIN 1, MITOCHONDRIAL-RELATED"/>
    <property type="match status" value="1"/>
</dbReference>
<dbReference type="EnsemblPlants" id="Kaladp0048s0008.3.v1.1">
    <property type="protein sequence ID" value="Kaladp0048s0008.3.v1.1"/>
    <property type="gene ID" value="Kaladp0048s0008.v1.1"/>
</dbReference>
<dbReference type="Gramene" id="Kaladp0048s0008.4.v1.1">
    <property type="protein sequence ID" value="Kaladp0048s0008.4.v1.1"/>
    <property type="gene ID" value="Kaladp0048s0008.v1.1"/>
</dbReference>
<keyword evidence="3" id="KW-0812">Transmembrane</keyword>
<feature type="region of interest" description="Disordered" evidence="8">
    <location>
        <begin position="111"/>
        <end position="139"/>
    </location>
</feature>
<dbReference type="OMA" id="NIMEICL"/>
<dbReference type="EnsemblPlants" id="Kaladp0048s0008.1.v1.1">
    <property type="protein sequence ID" value="Kaladp0048s0008.1.v1.1"/>
    <property type="gene ID" value="Kaladp0048s0008.v1.1"/>
</dbReference>
<proteinExistence type="inferred from homology"/>
<dbReference type="Proteomes" id="UP000594263">
    <property type="component" value="Unplaced"/>
</dbReference>
<dbReference type="InterPro" id="IPR006685">
    <property type="entry name" value="MscS_channel_2nd"/>
</dbReference>
<keyword evidence="7" id="KW-0407">Ion channel</keyword>
<dbReference type="InterPro" id="IPR011014">
    <property type="entry name" value="MscS_channel_TM-2"/>
</dbReference>
<evidence type="ECO:0000313" key="10">
    <source>
        <dbReference type="EnsemblPlants" id="Kaladp0048s0008.1.v1.1"/>
    </source>
</evidence>
<evidence type="ECO:0000256" key="7">
    <source>
        <dbReference type="ARBA" id="ARBA00023303"/>
    </source>
</evidence>
<keyword evidence="5" id="KW-0406">Ion transport</keyword>
<evidence type="ECO:0000256" key="4">
    <source>
        <dbReference type="ARBA" id="ARBA00022989"/>
    </source>
</evidence>
<reference evidence="10" key="1">
    <citation type="submission" date="2021-01" db="UniProtKB">
        <authorList>
            <consortium name="EnsemblPlants"/>
        </authorList>
    </citation>
    <scope>IDENTIFICATION</scope>
</reference>
<evidence type="ECO:0000256" key="3">
    <source>
        <dbReference type="ARBA" id="ARBA00022692"/>
    </source>
</evidence>
<evidence type="ECO:0000256" key="6">
    <source>
        <dbReference type="ARBA" id="ARBA00023136"/>
    </source>
</evidence>
<dbReference type="SUPFAM" id="SSF50182">
    <property type="entry name" value="Sm-like ribonucleoproteins"/>
    <property type="match status" value="1"/>
</dbReference>
<dbReference type="EnsemblPlants" id="Kaladp0048s0008.2.v1.1">
    <property type="protein sequence ID" value="Kaladp0048s0008.2.v1.1"/>
    <property type="gene ID" value="Kaladp0048s0008.v1.1"/>
</dbReference>
<evidence type="ECO:0000256" key="8">
    <source>
        <dbReference type="SAM" id="MobiDB-lite"/>
    </source>
</evidence>
<dbReference type="InterPro" id="IPR010920">
    <property type="entry name" value="LSM_dom_sf"/>
</dbReference>
<dbReference type="GO" id="GO:0034220">
    <property type="term" value="P:monoatomic ion transmembrane transport"/>
    <property type="evidence" value="ECO:0007669"/>
    <property type="project" value="UniProtKB-KW"/>
</dbReference>
<keyword evidence="4" id="KW-1133">Transmembrane helix</keyword>
<dbReference type="Gramene" id="Kaladp0048s0008.2.v1.1">
    <property type="protein sequence ID" value="Kaladp0048s0008.2.v1.1"/>
    <property type="gene ID" value="Kaladp0048s0008.v1.1"/>
</dbReference>
<keyword evidence="11" id="KW-1185">Reference proteome</keyword>
<comment type="subcellular location">
    <subcellularLocation>
        <location evidence="1">Membrane</location>
        <topology evidence="1">Multi-pass membrane protein</topology>
    </subcellularLocation>
</comment>
<accession>A0A7N0TWD6</accession>
<evidence type="ECO:0000313" key="11">
    <source>
        <dbReference type="Proteomes" id="UP000594263"/>
    </source>
</evidence>
<dbReference type="EnsemblPlants" id="Kaladp0048s0008.4.v1.1">
    <property type="protein sequence ID" value="Kaladp0048s0008.4.v1.1"/>
    <property type="gene ID" value="Kaladp0048s0008.v1.1"/>
</dbReference>